<dbReference type="Proteomes" id="UP001156974">
    <property type="component" value="Unassembled WGS sequence"/>
</dbReference>
<dbReference type="RefSeq" id="WP_175082827.1">
    <property type="nucleotide sequence ID" value="NZ_JAKUMG010000005.1"/>
</dbReference>
<evidence type="ECO:0000313" key="1">
    <source>
        <dbReference type="EMBL" id="MDI4669752.1"/>
    </source>
</evidence>
<name>A0ABT6U0P8_9GAMM</name>
<accession>A0ABT6U0P8</accession>
<sequence>MNLSDSEQQVQNLLNLGSKQFEKAKKDIKAIGIECFALEEDQFSIYDEVLFYSEVIEGVAYKYSKLTISGRSEKLLKLQKLTLFENTDFKSWFSKYHLKYHEYAMYLLVLESLRKLIVSDLELESDYK</sequence>
<keyword evidence="2" id="KW-1185">Reference proteome</keyword>
<comment type="caution">
    <text evidence="1">The sequence shown here is derived from an EMBL/GenBank/DDBJ whole genome shotgun (WGS) entry which is preliminary data.</text>
</comment>
<reference evidence="1 2" key="1">
    <citation type="submission" date="2022-02" db="EMBL/GenBank/DDBJ databases">
        <title>Genome analysis of Beneficial Microorganisms for Coral consortium from Pocillopora damicornis.</title>
        <authorList>
            <person name="Rosado P.M."/>
            <person name="Cardoso P.M."/>
            <person name="Rosado J.G."/>
            <person name="Schultz J."/>
            <person name="Rocha U."/>
            <person name="Costa T.K."/>
            <person name="Peixoto R.S."/>
        </authorList>
    </citation>
    <scope>NUCLEOTIDE SEQUENCE [LARGE SCALE GENOMIC DNA]</scope>
    <source>
        <strain evidence="1 2">BMC5</strain>
    </source>
</reference>
<evidence type="ECO:0000313" key="2">
    <source>
        <dbReference type="Proteomes" id="UP001156974"/>
    </source>
</evidence>
<dbReference type="EMBL" id="JAKUMG010000005">
    <property type="protein sequence ID" value="MDI4669752.1"/>
    <property type="molecule type" value="Genomic_DNA"/>
</dbReference>
<gene>
    <name evidence="1" type="ORF">MKZ47_11680</name>
</gene>
<proteinExistence type="predicted"/>
<protein>
    <submittedName>
        <fullName evidence="1">Uncharacterized protein</fullName>
    </submittedName>
</protein>
<organism evidence="1 2">
    <name type="scientific">Pseudoalteromonas shioyasakiensis</name>
    <dbReference type="NCBI Taxonomy" id="1190813"/>
    <lineage>
        <taxon>Bacteria</taxon>
        <taxon>Pseudomonadati</taxon>
        <taxon>Pseudomonadota</taxon>
        <taxon>Gammaproteobacteria</taxon>
        <taxon>Alteromonadales</taxon>
        <taxon>Pseudoalteromonadaceae</taxon>
        <taxon>Pseudoalteromonas</taxon>
    </lineage>
</organism>